<dbReference type="EMBL" id="NSIT01000456">
    <property type="protein sequence ID" value="PJE77636.1"/>
    <property type="molecule type" value="Genomic_DNA"/>
</dbReference>
<dbReference type="Gene3D" id="2.30.110.20">
    <property type="entry name" value="Hcp1-like"/>
    <property type="match status" value="1"/>
</dbReference>
<accession>A0A2H9T332</accession>
<reference evidence="1" key="1">
    <citation type="journal article" date="2017" name="Appl. Environ. Microbiol.">
        <title>Molecular characterization of an Endozoicomonas-like organism causing infection in king scallop Pecten maximus L.</title>
        <authorList>
            <person name="Cano I."/>
            <person name="van Aerle R."/>
            <person name="Ross S."/>
            <person name="Verner-Jeffreys D.W."/>
            <person name="Paley R.K."/>
            <person name="Rimmer G."/>
            <person name="Ryder D."/>
            <person name="Hooper P."/>
            <person name="Stone D."/>
            <person name="Feist S.W."/>
        </authorList>
    </citation>
    <scope>NUCLEOTIDE SEQUENCE</scope>
</reference>
<name>A0A2H9T332_9ZZZZ</name>
<gene>
    <name evidence="1" type="primary">hcpA</name>
    <name evidence="1" type="ORF">CI610_03440</name>
</gene>
<protein>
    <submittedName>
        <fullName evidence="1">Major exported protein</fullName>
    </submittedName>
</protein>
<organism evidence="1">
    <name type="scientific">invertebrate metagenome</name>
    <dbReference type="NCBI Taxonomy" id="1711999"/>
    <lineage>
        <taxon>unclassified sequences</taxon>
        <taxon>metagenomes</taxon>
        <taxon>organismal metagenomes</taxon>
    </lineage>
</organism>
<evidence type="ECO:0000313" key="1">
    <source>
        <dbReference type="EMBL" id="PJE77636.1"/>
    </source>
</evidence>
<proteinExistence type="predicted"/>
<dbReference type="SUPFAM" id="SSF141452">
    <property type="entry name" value="Hcp1-like"/>
    <property type="match status" value="1"/>
</dbReference>
<dbReference type="InterPro" id="IPR036624">
    <property type="entry name" value="Hcp1-lik_sf"/>
</dbReference>
<sequence>MNFPAYLHIKGTQQGLIIEYAEGTSTPGSVGNKWQEGHEDEILVQGFSHDMLTTKGLREHEKYF</sequence>
<dbReference type="AlphaFoldDB" id="A0A2H9T332"/>
<comment type="caution">
    <text evidence="1">The sequence shown here is derived from an EMBL/GenBank/DDBJ whole genome shotgun (WGS) entry which is preliminary data.</text>
</comment>